<evidence type="ECO:0008006" key="5">
    <source>
        <dbReference type="Google" id="ProtNLM"/>
    </source>
</evidence>
<reference evidence="4" key="1">
    <citation type="journal article" date="2013" name="Stand. Genomic Sci.">
        <title>Complete genome sequence of the halophilic bacterium Spirochaeta africana type strain (Z-7692(T)) from the alkaline Lake Magadi in the East African Rift.</title>
        <authorList>
            <person name="Liolos K."/>
            <person name="Abt B."/>
            <person name="Scheuner C."/>
            <person name="Teshima H."/>
            <person name="Held B."/>
            <person name="Lapidus A."/>
            <person name="Nolan M."/>
            <person name="Lucas S."/>
            <person name="Deshpande S."/>
            <person name="Cheng J.F."/>
            <person name="Tapia R."/>
            <person name="Goodwin L.A."/>
            <person name="Pitluck S."/>
            <person name="Pagani I."/>
            <person name="Ivanova N."/>
            <person name="Mavromatis K."/>
            <person name="Mikhailova N."/>
            <person name="Huntemann M."/>
            <person name="Pati A."/>
            <person name="Chen A."/>
            <person name="Palaniappan K."/>
            <person name="Land M."/>
            <person name="Rohde M."/>
            <person name="Tindall B.J."/>
            <person name="Detter J.C."/>
            <person name="Goker M."/>
            <person name="Bristow J."/>
            <person name="Eisen J.A."/>
            <person name="Markowitz V."/>
            <person name="Hugenholtz P."/>
            <person name="Woyke T."/>
            <person name="Klenk H.P."/>
            <person name="Kyrpides N.C."/>
        </authorList>
    </citation>
    <scope>NUCLEOTIDE SEQUENCE</scope>
    <source>
        <strain evidence="4">ATCC 700263 / DSM 8902 / Z-7692</strain>
    </source>
</reference>
<dbReference type="OrthoDB" id="353610at2"/>
<dbReference type="RefSeq" id="WP_014455679.1">
    <property type="nucleotide sequence ID" value="NC_017098.1"/>
</dbReference>
<gene>
    <name evidence="3" type="ordered locus">Spiaf_1638</name>
</gene>
<dbReference type="STRING" id="889378.Spiaf_1638"/>
<evidence type="ECO:0000256" key="1">
    <source>
        <dbReference type="SAM" id="MobiDB-lite"/>
    </source>
</evidence>
<feature type="chain" id="PRO_5003623062" description="Organic solvent tolerance protein OstA" evidence="2">
    <location>
        <begin position="27"/>
        <end position="1133"/>
    </location>
</feature>
<evidence type="ECO:0000256" key="2">
    <source>
        <dbReference type="SAM" id="SignalP"/>
    </source>
</evidence>
<name>H9UJK3_SPIAZ</name>
<dbReference type="GO" id="GO:1990351">
    <property type="term" value="C:transporter complex"/>
    <property type="evidence" value="ECO:0007669"/>
    <property type="project" value="TreeGrafter"/>
</dbReference>
<dbReference type="PATRIC" id="fig|889378.3.peg.1625"/>
<proteinExistence type="predicted"/>
<dbReference type="AlphaFoldDB" id="H9UJK3"/>
<keyword evidence="4" id="KW-1185">Reference proteome</keyword>
<dbReference type="Proteomes" id="UP000007383">
    <property type="component" value="Chromosome"/>
</dbReference>
<organism evidence="3 4">
    <name type="scientific">Spirochaeta africana (strain ATCC 700263 / DSM 8902 / Z-7692)</name>
    <dbReference type="NCBI Taxonomy" id="889378"/>
    <lineage>
        <taxon>Bacteria</taxon>
        <taxon>Pseudomonadati</taxon>
        <taxon>Spirochaetota</taxon>
        <taxon>Spirochaetia</taxon>
        <taxon>Spirochaetales</taxon>
        <taxon>Spirochaetaceae</taxon>
        <taxon>Spirochaeta</taxon>
    </lineage>
</organism>
<sequence>MPKCQRCIIAGVVLLAFARLLPAQQAAPADLPQIITEPQAEGAQTTEAPPTVSDEDAPPSEERQWRDTAEILRRDIETADYYELLTMARQEGLATTGTAAQLRSRLYSHYSLSPPAADEADPQDQGVRIRVESAQETRFFEVAEVAQDMLILSGGVVLYLEEQSEGRRHRVQADRVVFNQSEEVITAQGNIIYSLERDNDVEEYRGETLTFRMQNWSGAFATGTTLRDRQIEDEQIEFSYTGEFITRSGSDVVVMEKGVITSSTADPPYYQIKADKIWIFAPGEWGLRHAVLYVGRVPLFYFPFYFNQGDEFFFSPGLASFPREGQAVYTTTYLYGQREEAESPVSVLQLAEAPDRSGRRRIEGLYYRDDDITEDDPEEDEGRMLKIMADLYSNLGGMLAVQGSYPSFGEVSNLNFFAGLGRTREIFPYAAGFSHWYEDIDEEELRSVWHTPYLLGSPFPFRYAFNASGQMSLNRLRLNAEWAYHSDPAFRRQQSRRNEDFQVLHIVTSPDPPEPSFSEPRFLRWQLSGSMRLPTAAPYISTLELQSYSLRLDWTARTIPDDQLEPEVLAADDSPMKRFFVPRELVAPSLGLNIAGTLIDSNRGRQTASSGNGGLPEGDGLFPLEPPWDTTDRTSPERGSGLFKLPPTQSSIAPPSRLTPLRYRLNYTAAPTLSVAAENLHQEINHPSESEFNPRYWQGIIRARPNLTQTVNVYEQYASITNQVTADLERQELWEPSADYADSDWDTARLRAQGNTKADFRASNSLSISPLRSIDSLRSSTVAYHFDTTLGQYRLRELEDPDPDDPRYDWESSPLDRDSITRHRVASNLQYQLFSFNQQLRVTHDLPPLDQRTEYNLTARYGWRWYSGSQTWRVVQEPDEPLDWRPLQFTNRLEASSRWFVNQQGTYVLDEQRLDSLRFNARAGYLTGNLNYSYMRPYVLTTEPVVGWEREEEAALVADTGRIGLQYEYQPDPFWRNRLVLSGGLDTSLAMNFQRFTESRMDVTFNFKMDLHQLFRLEFSSTSANSVVYAYVPELADQVGVPALNPVEDILNGFRFWDTEARRASNFNLSSIELNGIYRMGDWDLSFGYTGEPVLRPGAQQFEWDNVLSIDLIWKPIPELSTEITIDDEGIQY</sequence>
<dbReference type="KEGG" id="sfc:Spiaf_1638"/>
<dbReference type="PANTHER" id="PTHR30189:SF1">
    <property type="entry name" value="LPS-ASSEMBLY PROTEIN LPTD"/>
    <property type="match status" value="1"/>
</dbReference>
<protein>
    <recommendedName>
        <fullName evidence="5">Organic solvent tolerance protein OstA</fullName>
    </recommendedName>
</protein>
<evidence type="ECO:0000313" key="4">
    <source>
        <dbReference type="Proteomes" id="UP000007383"/>
    </source>
</evidence>
<feature type="region of interest" description="Disordered" evidence="1">
    <location>
        <begin position="602"/>
        <end position="656"/>
    </location>
</feature>
<dbReference type="PANTHER" id="PTHR30189">
    <property type="entry name" value="LPS-ASSEMBLY PROTEIN"/>
    <property type="match status" value="1"/>
</dbReference>
<feature type="signal peptide" evidence="2">
    <location>
        <begin position="1"/>
        <end position="26"/>
    </location>
</feature>
<dbReference type="EMBL" id="CP003282">
    <property type="protein sequence ID" value="AFG37696.1"/>
    <property type="molecule type" value="Genomic_DNA"/>
</dbReference>
<dbReference type="eggNOG" id="COG1452">
    <property type="taxonomic scope" value="Bacteria"/>
</dbReference>
<dbReference type="HOGENOM" id="CLU_280171_0_0_12"/>
<keyword evidence="2" id="KW-0732">Signal</keyword>
<evidence type="ECO:0000313" key="3">
    <source>
        <dbReference type="EMBL" id="AFG37696.1"/>
    </source>
</evidence>
<accession>H9UJK3</accession>
<feature type="region of interest" description="Disordered" evidence="1">
    <location>
        <begin position="40"/>
        <end position="64"/>
    </location>
</feature>
<dbReference type="InterPro" id="IPR050218">
    <property type="entry name" value="LptD"/>
</dbReference>
<dbReference type="GO" id="GO:0009279">
    <property type="term" value="C:cell outer membrane"/>
    <property type="evidence" value="ECO:0007669"/>
    <property type="project" value="TreeGrafter"/>
</dbReference>